<proteinExistence type="predicted"/>
<accession>A0A2L0F2I4</accession>
<organism evidence="1 2">
    <name type="scientific">Sorangium cellulosum</name>
    <name type="common">Polyangium cellulosum</name>
    <dbReference type="NCBI Taxonomy" id="56"/>
    <lineage>
        <taxon>Bacteria</taxon>
        <taxon>Pseudomonadati</taxon>
        <taxon>Myxococcota</taxon>
        <taxon>Polyangia</taxon>
        <taxon>Polyangiales</taxon>
        <taxon>Polyangiaceae</taxon>
        <taxon>Sorangium</taxon>
    </lineage>
</organism>
<reference evidence="1 2" key="1">
    <citation type="submission" date="2015-09" db="EMBL/GenBank/DDBJ databases">
        <title>Sorangium comparison.</title>
        <authorList>
            <person name="Zaburannyi N."/>
            <person name="Bunk B."/>
            <person name="Overmann J."/>
            <person name="Mueller R."/>
        </authorList>
    </citation>
    <scope>NUCLEOTIDE SEQUENCE [LARGE SCALE GENOMIC DNA]</scope>
    <source>
        <strain evidence="1 2">So ce26</strain>
    </source>
</reference>
<dbReference type="OrthoDB" id="5379802at2"/>
<name>A0A2L0F2I4_SORCE</name>
<dbReference type="EMBL" id="CP012673">
    <property type="protein sequence ID" value="AUX45747.1"/>
    <property type="molecule type" value="Genomic_DNA"/>
</dbReference>
<gene>
    <name evidence="1" type="ORF">SOCE26_072430</name>
</gene>
<sequence>MKLRDTIAAAVFTITLSPALSSAQDQPWLKDRRYTEGIGIRAGDLELHPGIAAEFGYDSNFFRRAEDDRVGSDDIGPVGSMRLRITPSFSLSTLSAQRQEASPGAPPDVEFRGGISATYDEFFPVSGTERGQERMSEQRNVGGLLDASLTILPQRPWSVVLDGSLGRTIASSDLGISNQSFRRVNADAGAELVWTPGGGLLDWRLGYRFFGTFFEVEEFSGLTHLQHSIRTRGRWRFLPRTALIYDASLGFVDYPNPTIQRSSHPLRAQIGINGLVTPSFGLLAMAGWGASFYTSADQVDVVNDFDSVIGQFELKWFLTPNPSTDPAAATLALSSLSAGFTRDFHDSFLSTYVERDRGYLKLTYFFGGRFLVILDGGVAALVYPGIPGSGDAGASGFGSLDPEPAWTDVRIDASLFGEYRIGDSLGINSTVRYGNNVSSTSLTTAESDGTRVSNSLGWQQFEAYLGVRWFM</sequence>
<dbReference type="AlphaFoldDB" id="A0A2L0F2I4"/>
<dbReference type="Proteomes" id="UP000238348">
    <property type="component" value="Chromosome"/>
</dbReference>
<protein>
    <submittedName>
        <fullName evidence="1">Uncharacterized protein</fullName>
    </submittedName>
</protein>
<evidence type="ECO:0000313" key="1">
    <source>
        <dbReference type="EMBL" id="AUX45747.1"/>
    </source>
</evidence>
<evidence type="ECO:0000313" key="2">
    <source>
        <dbReference type="Proteomes" id="UP000238348"/>
    </source>
</evidence>